<reference evidence="2" key="1">
    <citation type="submission" date="2021-10" db="EMBL/GenBank/DDBJ databases">
        <title>Tropical sea cucumber genome reveals ecological adaptation and Cuvierian tubules defense mechanism.</title>
        <authorList>
            <person name="Chen T."/>
        </authorList>
    </citation>
    <scope>NUCLEOTIDE SEQUENCE</scope>
    <source>
        <strain evidence="2">Nanhai2018</strain>
        <tissue evidence="2">Muscle</tissue>
    </source>
</reference>
<dbReference type="OrthoDB" id="10066957at2759"/>
<dbReference type="AlphaFoldDB" id="A0A9Q0YCY2"/>
<feature type="coiled-coil region" evidence="1">
    <location>
        <begin position="31"/>
        <end position="72"/>
    </location>
</feature>
<name>A0A9Q0YCY2_HOLLE</name>
<sequence>MATPQSSLEQAIDEAIEKILQKVASDLKIMKTDFMHALNEHEKRLEALEAENLRLKEQYDTLVKELEEHKKLGELHSQDLNKLERFSRRNNIRLIGIPETDQENCDTTVSEVLRKIGLEDCKLERAHRDGRRIPGKPRHIIAKLTFYKDKVYVMKNARRSLANETYFVVDDLTLKDLKEKRRWKNEVSQLFANGTFLHFSGAYGEPGMVAHLFFIHLNGVLNS</sequence>
<dbReference type="Proteomes" id="UP001152320">
    <property type="component" value="Unassembled WGS sequence"/>
</dbReference>
<evidence type="ECO:0000313" key="3">
    <source>
        <dbReference type="Proteomes" id="UP001152320"/>
    </source>
</evidence>
<evidence type="ECO:0000313" key="2">
    <source>
        <dbReference type="EMBL" id="KAJ8019211.1"/>
    </source>
</evidence>
<dbReference type="Gene3D" id="3.30.70.1820">
    <property type="entry name" value="L1 transposable element, RRM domain"/>
    <property type="match status" value="1"/>
</dbReference>
<accession>A0A9Q0YCY2</accession>
<dbReference type="EMBL" id="JAIZAY010000057">
    <property type="protein sequence ID" value="KAJ8019211.1"/>
    <property type="molecule type" value="Genomic_DNA"/>
</dbReference>
<evidence type="ECO:0000256" key="1">
    <source>
        <dbReference type="SAM" id="Coils"/>
    </source>
</evidence>
<protein>
    <submittedName>
        <fullName evidence="2">Uncharacterized protein</fullName>
    </submittedName>
</protein>
<organism evidence="2 3">
    <name type="scientific">Holothuria leucospilota</name>
    <name type="common">Black long sea cucumber</name>
    <name type="synonym">Mertensiothuria leucospilota</name>
    <dbReference type="NCBI Taxonomy" id="206669"/>
    <lineage>
        <taxon>Eukaryota</taxon>
        <taxon>Metazoa</taxon>
        <taxon>Echinodermata</taxon>
        <taxon>Eleutherozoa</taxon>
        <taxon>Echinozoa</taxon>
        <taxon>Holothuroidea</taxon>
        <taxon>Aspidochirotacea</taxon>
        <taxon>Aspidochirotida</taxon>
        <taxon>Holothuriidae</taxon>
        <taxon>Holothuria</taxon>
    </lineage>
</organism>
<dbReference type="PANTHER" id="PTHR11505">
    <property type="entry name" value="L1 TRANSPOSABLE ELEMENT-RELATED"/>
    <property type="match status" value="1"/>
</dbReference>
<dbReference type="InterPro" id="IPR004244">
    <property type="entry name" value="Transposase_22"/>
</dbReference>
<keyword evidence="3" id="KW-1185">Reference proteome</keyword>
<gene>
    <name evidence="2" type="ORF">HOLleu_42338</name>
</gene>
<proteinExistence type="predicted"/>
<keyword evidence="1" id="KW-0175">Coiled coil</keyword>
<comment type="caution">
    <text evidence="2">The sequence shown here is derived from an EMBL/GenBank/DDBJ whole genome shotgun (WGS) entry which is preliminary data.</text>
</comment>